<dbReference type="AlphaFoldDB" id="A0A1I4CY67"/>
<reference evidence="2 3" key="1">
    <citation type="submission" date="2016-10" db="EMBL/GenBank/DDBJ databases">
        <authorList>
            <person name="Varghese N."/>
            <person name="Submissions S."/>
        </authorList>
    </citation>
    <scope>NUCLEOTIDE SEQUENCE [LARGE SCALE GENOMIC DNA]</scope>
    <source>
        <strain evidence="2 3">DSM 21822</strain>
    </source>
</reference>
<feature type="chain" id="PRO_5009302597" evidence="1">
    <location>
        <begin position="20"/>
        <end position="127"/>
    </location>
</feature>
<accession>A0A1I4CY67</accession>
<keyword evidence="3" id="KW-1185">Reference proteome</keyword>
<evidence type="ECO:0000256" key="1">
    <source>
        <dbReference type="SAM" id="SignalP"/>
    </source>
</evidence>
<dbReference type="EMBL" id="FOSL01000015">
    <property type="protein sequence ID" value="SFK86192.1"/>
    <property type="molecule type" value="Genomic_DNA"/>
</dbReference>
<proteinExistence type="predicted"/>
<gene>
    <name evidence="2" type="ORF">SAMN04488498_11517</name>
</gene>
<protein>
    <submittedName>
        <fullName evidence="2">Uncharacterized protein</fullName>
    </submittedName>
</protein>
<sequence>MRRFIFTAISIAAATAANAHDWYEDKFDPQMKYKCCDGYDCRTIPRSSVRSRIDGGYTYLPHNFTIPRDRVQESPDDQYHICESTYVVTNQLYLRCFFAPRVKVSLLPPRAFATAQELMSVASHVRQ</sequence>
<evidence type="ECO:0000313" key="2">
    <source>
        <dbReference type="EMBL" id="SFK86192.1"/>
    </source>
</evidence>
<feature type="signal peptide" evidence="1">
    <location>
        <begin position="1"/>
        <end position="19"/>
    </location>
</feature>
<name>A0A1I4CY67_9HYPH</name>
<organism evidence="2 3">
    <name type="scientific">Neomesorhizobium albiziae</name>
    <dbReference type="NCBI Taxonomy" id="335020"/>
    <lineage>
        <taxon>Bacteria</taxon>
        <taxon>Pseudomonadati</taxon>
        <taxon>Pseudomonadota</taxon>
        <taxon>Alphaproteobacteria</taxon>
        <taxon>Hyphomicrobiales</taxon>
        <taxon>Phyllobacteriaceae</taxon>
        <taxon>Neomesorhizobium</taxon>
    </lineage>
</organism>
<dbReference type="Proteomes" id="UP000323300">
    <property type="component" value="Unassembled WGS sequence"/>
</dbReference>
<evidence type="ECO:0000313" key="3">
    <source>
        <dbReference type="Proteomes" id="UP000323300"/>
    </source>
</evidence>
<keyword evidence="1" id="KW-0732">Signal</keyword>